<evidence type="ECO:0000313" key="2">
    <source>
        <dbReference type="EMBL" id="CBN78524.1"/>
    </source>
</evidence>
<proteinExistence type="predicted"/>
<keyword evidence="1" id="KW-0472">Membrane</keyword>
<accession>D8LE07</accession>
<organism evidence="2 3">
    <name type="scientific">Ectocarpus siliculosus</name>
    <name type="common">Brown alga</name>
    <name type="synonym">Conferva siliculosa</name>
    <dbReference type="NCBI Taxonomy" id="2880"/>
    <lineage>
        <taxon>Eukaryota</taxon>
        <taxon>Sar</taxon>
        <taxon>Stramenopiles</taxon>
        <taxon>Ochrophyta</taxon>
        <taxon>PX clade</taxon>
        <taxon>Phaeophyceae</taxon>
        <taxon>Ectocarpales</taxon>
        <taxon>Ectocarpaceae</taxon>
        <taxon>Ectocarpus</taxon>
    </lineage>
</organism>
<dbReference type="InParanoid" id="D8LE07"/>
<dbReference type="OrthoDB" id="272512at2759"/>
<dbReference type="AlphaFoldDB" id="D8LE07"/>
<feature type="transmembrane region" description="Helical" evidence="1">
    <location>
        <begin position="92"/>
        <end position="113"/>
    </location>
</feature>
<protein>
    <submittedName>
        <fullName evidence="2">Uncharacterized protein</fullName>
    </submittedName>
</protein>
<evidence type="ECO:0000256" key="1">
    <source>
        <dbReference type="SAM" id="Phobius"/>
    </source>
</evidence>
<dbReference type="EMBL" id="FN649728">
    <property type="protein sequence ID" value="CBN78524.1"/>
    <property type="molecule type" value="Genomic_DNA"/>
</dbReference>
<name>D8LE07_ECTSI</name>
<sequence length="420" mass="45121">MEKFSKWADRSSGVNPFVPFPPRSPKSLCLLVPVYLLRLCLALVRMPVALSLLMTASVGGALSRYLPVLMAFWAAERAMNGFSSDQVWSTRFLLAIPLLVFAQFGASVFRVFLVRIPLRLALSVMGIKLEEKHADLRRLGLRSPAAEPPSGRPGGGIYRGDIIVRNSCCFLEVLYLQSRVTPQFTAIAAGGGSAPVNLTRIRFVSAVLGSFRGPPAAGALKKEQTLRDIVTAPRGRTRSIVVAPEAARTNGAGVLQLSRVFDSLAHPPSGDTSGYVAQPAVHLVTFSYNRGGRGDGGGRGGFSPAQPVGSALRQLFWLCSQLSRTTMEVSWVAAADVPRFPMRAISRISSDPSRKFPGPSQLQTPAAWTEEIRSLMAAMIGRPKLALGSKDFATFVAYYDLVSKGDKAGAAALADSRSKN</sequence>
<reference evidence="2 3" key="1">
    <citation type="journal article" date="2010" name="Nature">
        <title>The Ectocarpus genome and the independent evolution of multicellularity in brown algae.</title>
        <authorList>
            <person name="Cock J.M."/>
            <person name="Sterck L."/>
            <person name="Rouze P."/>
            <person name="Scornet D."/>
            <person name="Allen A.E."/>
            <person name="Amoutzias G."/>
            <person name="Anthouard V."/>
            <person name="Artiguenave F."/>
            <person name="Aury J.M."/>
            <person name="Badger J.H."/>
            <person name="Beszteri B."/>
            <person name="Billiau K."/>
            <person name="Bonnet E."/>
            <person name="Bothwell J.H."/>
            <person name="Bowler C."/>
            <person name="Boyen C."/>
            <person name="Brownlee C."/>
            <person name="Carrano C.J."/>
            <person name="Charrier B."/>
            <person name="Cho G.Y."/>
            <person name="Coelho S.M."/>
            <person name="Collen J."/>
            <person name="Corre E."/>
            <person name="Da Silva C."/>
            <person name="Delage L."/>
            <person name="Delaroque N."/>
            <person name="Dittami S.M."/>
            <person name="Doulbeau S."/>
            <person name="Elias M."/>
            <person name="Farnham G."/>
            <person name="Gachon C.M."/>
            <person name="Gschloessl B."/>
            <person name="Heesch S."/>
            <person name="Jabbari K."/>
            <person name="Jubin C."/>
            <person name="Kawai H."/>
            <person name="Kimura K."/>
            <person name="Kloareg B."/>
            <person name="Kupper F.C."/>
            <person name="Lang D."/>
            <person name="Le Bail A."/>
            <person name="Leblanc C."/>
            <person name="Lerouge P."/>
            <person name="Lohr M."/>
            <person name="Lopez P.J."/>
            <person name="Martens C."/>
            <person name="Maumus F."/>
            <person name="Michel G."/>
            <person name="Miranda-Saavedra D."/>
            <person name="Morales J."/>
            <person name="Moreau H."/>
            <person name="Motomura T."/>
            <person name="Nagasato C."/>
            <person name="Napoli C.A."/>
            <person name="Nelson D.R."/>
            <person name="Nyvall-Collen P."/>
            <person name="Peters A.F."/>
            <person name="Pommier C."/>
            <person name="Potin P."/>
            <person name="Poulain J."/>
            <person name="Quesneville H."/>
            <person name="Read B."/>
            <person name="Rensing S.A."/>
            <person name="Ritter A."/>
            <person name="Rousvoal S."/>
            <person name="Samanta M."/>
            <person name="Samson G."/>
            <person name="Schroeder D.C."/>
            <person name="Segurens B."/>
            <person name="Strittmatter M."/>
            <person name="Tonon T."/>
            <person name="Tregear J.W."/>
            <person name="Valentin K."/>
            <person name="von Dassow P."/>
            <person name="Yamagishi T."/>
            <person name="Van de Peer Y."/>
            <person name="Wincker P."/>
        </authorList>
    </citation>
    <scope>NUCLEOTIDE SEQUENCE [LARGE SCALE GENOMIC DNA]</scope>
    <source>
        <strain evidence="3">Ec32 / CCAP1310/4</strain>
    </source>
</reference>
<dbReference type="EMBL" id="FN647931">
    <property type="protein sequence ID" value="CBN78524.1"/>
    <property type="molecule type" value="Genomic_DNA"/>
</dbReference>
<gene>
    <name evidence="2" type="ORF">Esi_0129_0008</name>
</gene>
<feature type="transmembrane region" description="Helical" evidence="1">
    <location>
        <begin position="51"/>
        <end position="72"/>
    </location>
</feature>
<keyword evidence="3" id="KW-1185">Reference proteome</keyword>
<keyword evidence="1" id="KW-1133">Transmembrane helix</keyword>
<dbReference type="eggNOG" id="ENOG502QTUZ">
    <property type="taxonomic scope" value="Eukaryota"/>
</dbReference>
<evidence type="ECO:0000313" key="3">
    <source>
        <dbReference type="Proteomes" id="UP000002630"/>
    </source>
</evidence>
<keyword evidence="1" id="KW-0812">Transmembrane</keyword>
<dbReference type="Proteomes" id="UP000002630">
    <property type="component" value="Linkage Group LG03"/>
</dbReference>
<feature type="transmembrane region" description="Helical" evidence="1">
    <location>
        <begin position="25"/>
        <end position="44"/>
    </location>
</feature>